<keyword evidence="2" id="KW-1185">Reference proteome</keyword>
<dbReference type="SUPFAM" id="SSF109854">
    <property type="entry name" value="DinB/YfiT-like putative metalloenzymes"/>
    <property type="match status" value="1"/>
</dbReference>
<evidence type="ECO:0000313" key="1">
    <source>
        <dbReference type="EMBL" id="SHH55001.1"/>
    </source>
</evidence>
<evidence type="ECO:0000313" key="2">
    <source>
        <dbReference type="Proteomes" id="UP000184212"/>
    </source>
</evidence>
<dbReference type="STRING" id="947013.SAMN04488109_4311"/>
<dbReference type="InterPro" id="IPR034660">
    <property type="entry name" value="DinB/YfiT-like"/>
</dbReference>
<dbReference type="Proteomes" id="UP000184212">
    <property type="component" value="Unassembled WGS sequence"/>
</dbReference>
<dbReference type="AlphaFoldDB" id="A0A1M5TWG9"/>
<dbReference type="RefSeq" id="WP_073138084.1">
    <property type="nucleotide sequence ID" value="NZ_FQWQ01000003.1"/>
</dbReference>
<organism evidence="1 2">
    <name type="scientific">Chryseolinea serpens</name>
    <dbReference type="NCBI Taxonomy" id="947013"/>
    <lineage>
        <taxon>Bacteria</taxon>
        <taxon>Pseudomonadati</taxon>
        <taxon>Bacteroidota</taxon>
        <taxon>Cytophagia</taxon>
        <taxon>Cytophagales</taxon>
        <taxon>Fulvivirgaceae</taxon>
        <taxon>Chryseolinea</taxon>
    </lineage>
</organism>
<proteinExistence type="predicted"/>
<dbReference type="Gene3D" id="1.20.120.450">
    <property type="entry name" value="dinb family like domain"/>
    <property type="match status" value="1"/>
</dbReference>
<protein>
    <recommendedName>
        <fullName evidence="3">DinB superfamily protein</fullName>
    </recommendedName>
</protein>
<name>A0A1M5TWG9_9BACT</name>
<accession>A0A1M5TWG9</accession>
<dbReference type="EMBL" id="FQWQ01000003">
    <property type="protein sequence ID" value="SHH55001.1"/>
    <property type="molecule type" value="Genomic_DNA"/>
</dbReference>
<sequence>MHHTFKNCLLKNFLAAMDMFKNIIVLCPEKVWEQDKKFFYLTYHTAIFLDYYLSNPVKEFYPSLPYTILDSLPPEAVDDVIPNKFYTKEELVEYVSAIRKKCQNLIQHASDEKLDGRWIKDEEINLHGLCPTLVSNYTLMEILFYNLRHLQHHAGQLNLLLRRQANIAADWISQADDPIHETANGGATNI</sequence>
<gene>
    <name evidence="1" type="ORF">SAMN04488109_4311</name>
</gene>
<reference evidence="1 2" key="1">
    <citation type="submission" date="2016-11" db="EMBL/GenBank/DDBJ databases">
        <authorList>
            <person name="Jaros S."/>
            <person name="Januszkiewicz K."/>
            <person name="Wedrychowicz H."/>
        </authorList>
    </citation>
    <scope>NUCLEOTIDE SEQUENCE [LARGE SCALE GENOMIC DNA]</scope>
    <source>
        <strain evidence="1 2">DSM 24574</strain>
    </source>
</reference>
<evidence type="ECO:0008006" key="3">
    <source>
        <dbReference type="Google" id="ProtNLM"/>
    </source>
</evidence>